<dbReference type="Gene3D" id="3.40.190.10">
    <property type="entry name" value="Periplasmic binding protein-like II"/>
    <property type="match status" value="1"/>
</dbReference>
<name>A0A2W7IJM5_9PROT</name>
<evidence type="ECO:0000256" key="2">
    <source>
        <dbReference type="ARBA" id="ARBA00005695"/>
    </source>
</evidence>
<dbReference type="InterPro" id="IPR039424">
    <property type="entry name" value="SBP_5"/>
</dbReference>
<keyword evidence="6" id="KW-1185">Reference proteome</keyword>
<dbReference type="PANTHER" id="PTHR30290">
    <property type="entry name" value="PERIPLASMIC BINDING COMPONENT OF ABC TRANSPORTER"/>
    <property type="match status" value="1"/>
</dbReference>
<evidence type="ECO:0000256" key="1">
    <source>
        <dbReference type="ARBA" id="ARBA00004418"/>
    </source>
</evidence>
<accession>A0A2W7IJM5</accession>
<feature type="chain" id="PRO_5016056581" evidence="3">
    <location>
        <begin position="28"/>
        <end position="506"/>
    </location>
</feature>
<comment type="caution">
    <text evidence="5">The sequence shown here is derived from an EMBL/GenBank/DDBJ whole genome shotgun (WGS) entry which is preliminary data.</text>
</comment>
<comment type="similarity">
    <text evidence="2">Belongs to the bacterial solute-binding protein 5 family.</text>
</comment>
<dbReference type="OrthoDB" id="9803988at2"/>
<dbReference type="GO" id="GO:0015833">
    <property type="term" value="P:peptide transport"/>
    <property type="evidence" value="ECO:0007669"/>
    <property type="project" value="TreeGrafter"/>
</dbReference>
<feature type="signal peptide" evidence="3">
    <location>
        <begin position="1"/>
        <end position="27"/>
    </location>
</feature>
<proteinExistence type="inferred from homology"/>
<dbReference type="AlphaFoldDB" id="A0A2W7IJM5"/>
<organism evidence="5 6">
    <name type="scientific">Humitalea rosea</name>
    <dbReference type="NCBI Taxonomy" id="990373"/>
    <lineage>
        <taxon>Bacteria</taxon>
        <taxon>Pseudomonadati</taxon>
        <taxon>Pseudomonadota</taxon>
        <taxon>Alphaproteobacteria</taxon>
        <taxon>Acetobacterales</taxon>
        <taxon>Roseomonadaceae</taxon>
        <taxon>Humitalea</taxon>
    </lineage>
</organism>
<dbReference type="GO" id="GO:0030288">
    <property type="term" value="C:outer membrane-bounded periplasmic space"/>
    <property type="evidence" value="ECO:0007669"/>
    <property type="project" value="UniProtKB-ARBA"/>
</dbReference>
<dbReference type="InterPro" id="IPR030678">
    <property type="entry name" value="Peptide/Ni-bd"/>
</dbReference>
<evidence type="ECO:0000256" key="3">
    <source>
        <dbReference type="SAM" id="SignalP"/>
    </source>
</evidence>
<dbReference type="RefSeq" id="WP_111397721.1">
    <property type="nucleotide sequence ID" value="NZ_QKYU01000007.1"/>
</dbReference>
<feature type="domain" description="Solute-binding protein family 5" evidence="4">
    <location>
        <begin position="74"/>
        <end position="414"/>
    </location>
</feature>
<dbReference type="CDD" id="cd08516">
    <property type="entry name" value="PBP2_NikA_DppA_OppA_like_11"/>
    <property type="match status" value="1"/>
</dbReference>
<dbReference type="Gene3D" id="3.90.76.10">
    <property type="entry name" value="Dipeptide-binding Protein, Domain 1"/>
    <property type="match status" value="1"/>
</dbReference>
<protein>
    <submittedName>
        <fullName evidence="5">Peptide/nickel transport system substrate-binding protein</fullName>
    </submittedName>
</protein>
<evidence type="ECO:0000259" key="4">
    <source>
        <dbReference type="Pfam" id="PF00496"/>
    </source>
</evidence>
<dbReference type="EMBL" id="QKYU01000007">
    <property type="protein sequence ID" value="PZW47139.1"/>
    <property type="molecule type" value="Genomic_DNA"/>
</dbReference>
<dbReference type="InterPro" id="IPR000914">
    <property type="entry name" value="SBP_5_dom"/>
</dbReference>
<evidence type="ECO:0000313" key="6">
    <source>
        <dbReference type="Proteomes" id="UP000249688"/>
    </source>
</evidence>
<dbReference type="Gene3D" id="3.10.105.10">
    <property type="entry name" value="Dipeptide-binding Protein, Domain 3"/>
    <property type="match status" value="1"/>
</dbReference>
<dbReference type="PIRSF" id="PIRSF002741">
    <property type="entry name" value="MppA"/>
    <property type="match status" value="1"/>
</dbReference>
<dbReference type="Pfam" id="PF00496">
    <property type="entry name" value="SBP_bac_5"/>
    <property type="match status" value="1"/>
</dbReference>
<comment type="subcellular location">
    <subcellularLocation>
        <location evidence="1">Periplasm</location>
    </subcellularLocation>
</comment>
<reference evidence="5 6" key="1">
    <citation type="submission" date="2018-06" db="EMBL/GenBank/DDBJ databases">
        <title>Genomic Encyclopedia of Archaeal and Bacterial Type Strains, Phase II (KMG-II): from individual species to whole genera.</title>
        <authorList>
            <person name="Goeker M."/>
        </authorList>
    </citation>
    <scope>NUCLEOTIDE SEQUENCE [LARGE SCALE GENOMIC DNA]</scope>
    <source>
        <strain evidence="5 6">DSM 24525</strain>
    </source>
</reference>
<evidence type="ECO:0000313" key="5">
    <source>
        <dbReference type="EMBL" id="PZW47139.1"/>
    </source>
</evidence>
<keyword evidence="3" id="KW-0732">Signal</keyword>
<sequence>MTISATRRAVLAGAASLPFLRIPGARAATPGVLTFGLSSYPPTLQPWANGGTASATIKLMIFRGLISYAPDGSLRPELAESWTLENPTTWLFKLRNATFQNGEKVTSADVKWSLEQIAAERSTAFFRAQIQGLERIETPDDMTVRIVTKEPVATLPIWMASYHMPIISRNSPRGQFIGAGPFVLKAQERGVSLDLEAYPGYYKPGLPKLKGIKVVAYGDENLRVAALHSGDVDLIEYVPWQSMDAITANSALKLDAVDGAFMFLVFNGTRPPFNDARVRKAVAHAIKREDLVKAAFFGRGSPLTQLPIPPSSPFYNAEYKDGWNYNPDLSKRLLAEAGFANGLNASMLSTAQYGMHKDTAEVVQQHLAAVGINVELNMPDWATRVAIGNRGQYDIAVMGTAADSNDPEGLASLLDGTLSPSYVRSYGLKVDRITELLAAGRAEFDETRRKAIYREIEGVAIEQAPLVGLTWRSQGYAMRSAVSGFKNMPGALTFYSGLTFETTEVA</sequence>
<dbReference type="SUPFAM" id="SSF53850">
    <property type="entry name" value="Periplasmic binding protein-like II"/>
    <property type="match status" value="1"/>
</dbReference>
<dbReference type="Proteomes" id="UP000249688">
    <property type="component" value="Unassembled WGS sequence"/>
</dbReference>
<dbReference type="GO" id="GO:0043190">
    <property type="term" value="C:ATP-binding cassette (ABC) transporter complex"/>
    <property type="evidence" value="ECO:0007669"/>
    <property type="project" value="InterPro"/>
</dbReference>
<dbReference type="GO" id="GO:1904680">
    <property type="term" value="F:peptide transmembrane transporter activity"/>
    <property type="evidence" value="ECO:0007669"/>
    <property type="project" value="TreeGrafter"/>
</dbReference>
<gene>
    <name evidence="5" type="ORF">C8P66_107177</name>
</gene>